<keyword evidence="8" id="KW-1185">Reference proteome</keyword>
<protein>
    <submittedName>
        <fullName evidence="7">Uncharacterized protein</fullName>
    </submittedName>
</protein>
<evidence type="ECO:0000256" key="2">
    <source>
        <dbReference type="ARBA" id="ARBA00006824"/>
    </source>
</evidence>
<evidence type="ECO:0000256" key="3">
    <source>
        <dbReference type="ARBA" id="ARBA00022692"/>
    </source>
</evidence>
<gene>
    <name evidence="7" type="ORF">TeGR_g13962</name>
</gene>
<comment type="subcellular location">
    <subcellularLocation>
        <location evidence="1">Membrane</location>
        <topology evidence="1">Multi-pass membrane protein</topology>
    </subcellularLocation>
</comment>
<feature type="non-terminal residue" evidence="7">
    <location>
        <position position="149"/>
    </location>
</feature>
<keyword evidence="4" id="KW-1133">Transmembrane helix</keyword>
<evidence type="ECO:0000256" key="4">
    <source>
        <dbReference type="ARBA" id="ARBA00022989"/>
    </source>
</evidence>
<evidence type="ECO:0000313" key="7">
    <source>
        <dbReference type="EMBL" id="GMI25448.1"/>
    </source>
</evidence>
<dbReference type="InterPro" id="IPR007248">
    <property type="entry name" value="Mpv17_PMP22"/>
</dbReference>
<keyword evidence="3" id="KW-0812">Transmembrane</keyword>
<dbReference type="Proteomes" id="UP001165060">
    <property type="component" value="Unassembled WGS sequence"/>
</dbReference>
<name>A0ABQ6MFK9_9STRA</name>
<accession>A0ABQ6MFK9</accession>
<comment type="caution">
    <text evidence="7">The sequence shown here is derived from an EMBL/GenBank/DDBJ whole genome shotgun (WGS) entry which is preliminary data.</text>
</comment>
<keyword evidence="5" id="KW-0472">Membrane</keyword>
<evidence type="ECO:0000313" key="8">
    <source>
        <dbReference type="Proteomes" id="UP001165060"/>
    </source>
</evidence>
<evidence type="ECO:0000256" key="6">
    <source>
        <dbReference type="RuleBase" id="RU363053"/>
    </source>
</evidence>
<dbReference type="EMBL" id="BRYB01002787">
    <property type="protein sequence ID" value="GMI25448.1"/>
    <property type="molecule type" value="Genomic_DNA"/>
</dbReference>
<evidence type="ECO:0000256" key="5">
    <source>
        <dbReference type="ARBA" id="ARBA00023136"/>
    </source>
</evidence>
<reference evidence="7 8" key="1">
    <citation type="journal article" date="2023" name="Commun. Biol.">
        <title>Genome analysis of Parmales, the sister group of diatoms, reveals the evolutionary specialization of diatoms from phago-mixotrophs to photoautotrophs.</title>
        <authorList>
            <person name="Ban H."/>
            <person name="Sato S."/>
            <person name="Yoshikawa S."/>
            <person name="Yamada K."/>
            <person name="Nakamura Y."/>
            <person name="Ichinomiya M."/>
            <person name="Sato N."/>
            <person name="Blanc-Mathieu R."/>
            <person name="Endo H."/>
            <person name="Kuwata A."/>
            <person name="Ogata H."/>
        </authorList>
    </citation>
    <scope>NUCLEOTIDE SEQUENCE [LARGE SCALE GENOMIC DNA]</scope>
</reference>
<dbReference type="PANTHER" id="PTHR11266:SF17">
    <property type="entry name" value="PROTEIN MPV17"/>
    <property type="match status" value="1"/>
</dbReference>
<dbReference type="PANTHER" id="PTHR11266">
    <property type="entry name" value="PEROXISOMAL MEMBRANE PROTEIN 2, PXMP2 MPV17"/>
    <property type="match status" value="1"/>
</dbReference>
<proteinExistence type="inferred from homology"/>
<evidence type="ECO:0000256" key="1">
    <source>
        <dbReference type="ARBA" id="ARBA00004141"/>
    </source>
</evidence>
<organism evidence="7 8">
    <name type="scientific">Tetraparma gracilis</name>
    <dbReference type="NCBI Taxonomy" id="2962635"/>
    <lineage>
        <taxon>Eukaryota</taxon>
        <taxon>Sar</taxon>
        <taxon>Stramenopiles</taxon>
        <taxon>Ochrophyta</taxon>
        <taxon>Bolidophyceae</taxon>
        <taxon>Parmales</taxon>
        <taxon>Triparmaceae</taxon>
        <taxon>Tetraparma</taxon>
    </lineage>
</organism>
<sequence length="149" mass="16841">MFFKRAFESYTRLQSKSPYTTNFFTGGFLGASGDVICQNLFAETPDTKFDFRRLFAMTVFGASYSGAFSTLVYKSYSFLPKPFLSTQLRTGLSCSLIDNFVHVPLLYTPAFYALTGLMQGRTMAEATETFNQGYLTSLTSCWMMWVPVQ</sequence>
<comment type="similarity">
    <text evidence="2 6">Belongs to the peroxisomal membrane protein PXMP2/4 family.</text>
</comment>